<dbReference type="EMBL" id="CYRY02002259">
    <property type="protein sequence ID" value="VCW66921.1"/>
    <property type="molecule type" value="Genomic_DNA"/>
</dbReference>
<sequence>MGLPGTHRKYKRPATRPHSFEQPSVKSRRWQCQSHETVTDPRRLRRSDN</sequence>
<proteinExistence type="predicted"/>
<evidence type="ECO:0000313" key="2">
    <source>
        <dbReference type="EMBL" id="VCW66921.1"/>
    </source>
</evidence>
<comment type="caution">
    <text evidence="2">The sequence shown here is derived from an EMBL/GenBank/DDBJ whole genome shotgun (WGS) entry which is preliminary data.</text>
</comment>
<feature type="compositionally biased region" description="Basic residues" evidence="1">
    <location>
        <begin position="1"/>
        <end position="15"/>
    </location>
</feature>
<reference evidence="2 3" key="1">
    <citation type="submission" date="2018-10" db="EMBL/GenBank/DDBJ databases">
        <authorList>
            <person name="Ekblom R."/>
            <person name="Jareborg N."/>
        </authorList>
    </citation>
    <scope>NUCLEOTIDE SEQUENCE [LARGE SCALE GENOMIC DNA]</scope>
    <source>
        <tissue evidence="2">Muscle</tissue>
    </source>
</reference>
<evidence type="ECO:0000313" key="3">
    <source>
        <dbReference type="Proteomes" id="UP000269945"/>
    </source>
</evidence>
<gene>
    <name evidence="2" type="ORF">BN2614_LOCUS2</name>
</gene>
<accession>A0A9X9LFG5</accession>
<protein>
    <submittedName>
        <fullName evidence="2">Uncharacterized protein</fullName>
    </submittedName>
</protein>
<dbReference type="AlphaFoldDB" id="A0A9X9LFG5"/>
<evidence type="ECO:0000256" key="1">
    <source>
        <dbReference type="SAM" id="MobiDB-lite"/>
    </source>
</evidence>
<organism evidence="2 3">
    <name type="scientific">Gulo gulo</name>
    <name type="common">Wolverine</name>
    <name type="synonym">Gluton</name>
    <dbReference type="NCBI Taxonomy" id="48420"/>
    <lineage>
        <taxon>Eukaryota</taxon>
        <taxon>Metazoa</taxon>
        <taxon>Chordata</taxon>
        <taxon>Craniata</taxon>
        <taxon>Vertebrata</taxon>
        <taxon>Euteleostomi</taxon>
        <taxon>Mammalia</taxon>
        <taxon>Eutheria</taxon>
        <taxon>Laurasiatheria</taxon>
        <taxon>Carnivora</taxon>
        <taxon>Caniformia</taxon>
        <taxon>Musteloidea</taxon>
        <taxon>Mustelidae</taxon>
        <taxon>Guloninae</taxon>
        <taxon>Gulo</taxon>
    </lineage>
</organism>
<feature type="compositionally biased region" description="Basic and acidic residues" evidence="1">
    <location>
        <begin position="37"/>
        <end position="49"/>
    </location>
</feature>
<dbReference type="Proteomes" id="UP000269945">
    <property type="component" value="Unassembled WGS sequence"/>
</dbReference>
<name>A0A9X9LFG5_GULGU</name>
<keyword evidence="3" id="KW-1185">Reference proteome</keyword>
<feature type="compositionally biased region" description="Polar residues" evidence="1">
    <location>
        <begin position="21"/>
        <end position="36"/>
    </location>
</feature>
<feature type="region of interest" description="Disordered" evidence="1">
    <location>
        <begin position="1"/>
        <end position="49"/>
    </location>
</feature>